<evidence type="ECO:0000256" key="3">
    <source>
        <dbReference type="SAM" id="SignalP"/>
    </source>
</evidence>
<dbReference type="InterPro" id="IPR043504">
    <property type="entry name" value="Peptidase_S1_PA_chymotrypsin"/>
</dbReference>
<dbReference type="AlphaFoldDB" id="A0A3N1HIP0"/>
<feature type="chain" id="PRO_5017963439" description="V8-like Glu-specific endopeptidase" evidence="3">
    <location>
        <begin position="28"/>
        <end position="327"/>
    </location>
</feature>
<feature type="region of interest" description="Disordered" evidence="2">
    <location>
        <begin position="76"/>
        <end position="98"/>
    </location>
</feature>
<dbReference type="EMBL" id="RJKM01000001">
    <property type="protein sequence ID" value="ROP42368.1"/>
    <property type="molecule type" value="Genomic_DNA"/>
</dbReference>
<dbReference type="SUPFAM" id="SSF50494">
    <property type="entry name" value="Trypsin-like serine proteases"/>
    <property type="match status" value="1"/>
</dbReference>
<protein>
    <recommendedName>
        <fullName evidence="6">V8-like Glu-specific endopeptidase</fullName>
    </recommendedName>
</protein>
<sequence>MRLFHRFTVVLAGCVAGIGVMAGPAVAQPGGQSVDAAGLTAGNTGSAVTSAKGLSAEEYWTPARMAEAIVAGPPRVTAGSTVEQRAPRPGPRGKVEGALPTVVSPKADIHTMSGRVFFVDDHGGDHSCSGSTVNSGGKRLVFTAGHCVHGGGSGRGWFDVNRWVFVPEYHGGSPFGTWNAYQLWTKTAWIDNANRAFDVAAVVMQPKDGVRIVDAVGGQGIRWGYGYGHGVHMFGYPADPPFDGSGLYYCSGTTWNEGGFPTLGCTMTGGASGGPWLAEYGVTFWAYLDGVNSWMFWDPDPTHVYKWQSPYFSYDTAGSLFDAVKDM</sequence>
<gene>
    <name evidence="4" type="ORF">EDD40_7867</name>
</gene>
<evidence type="ECO:0008006" key="6">
    <source>
        <dbReference type="Google" id="ProtNLM"/>
    </source>
</evidence>
<evidence type="ECO:0000256" key="1">
    <source>
        <dbReference type="ARBA" id="ARBA00022729"/>
    </source>
</evidence>
<keyword evidence="5" id="KW-1185">Reference proteome</keyword>
<proteinExistence type="predicted"/>
<dbReference type="InterPro" id="IPR050966">
    <property type="entry name" value="Glutamyl_endopeptidase"/>
</dbReference>
<dbReference type="PANTHER" id="PTHR15462:SF19">
    <property type="entry name" value="PEPTIDASE S1 DOMAIN-CONTAINING PROTEIN"/>
    <property type="match status" value="1"/>
</dbReference>
<feature type="signal peptide" evidence="3">
    <location>
        <begin position="1"/>
        <end position="27"/>
    </location>
</feature>
<reference evidence="4 5" key="1">
    <citation type="submission" date="2018-11" db="EMBL/GenBank/DDBJ databases">
        <title>Sequencing the genomes of 1000 actinobacteria strains.</title>
        <authorList>
            <person name="Klenk H.-P."/>
        </authorList>
    </citation>
    <scope>NUCLEOTIDE SEQUENCE [LARGE SCALE GENOMIC DNA]</scope>
    <source>
        <strain evidence="4 5">DSM 44231</strain>
    </source>
</reference>
<accession>A0A3N1HIP0</accession>
<comment type="caution">
    <text evidence="4">The sequence shown here is derived from an EMBL/GenBank/DDBJ whole genome shotgun (WGS) entry which is preliminary data.</text>
</comment>
<dbReference type="Gene3D" id="2.40.10.10">
    <property type="entry name" value="Trypsin-like serine proteases"/>
    <property type="match status" value="2"/>
</dbReference>
<keyword evidence="1 3" id="KW-0732">Signal</keyword>
<evidence type="ECO:0000256" key="2">
    <source>
        <dbReference type="SAM" id="MobiDB-lite"/>
    </source>
</evidence>
<organism evidence="4 5">
    <name type="scientific">Saccharothrix texasensis</name>
    <dbReference type="NCBI Taxonomy" id="103734"/>
    <lineage>
        <taxon>Bacteria</taxon>
        <taxon>Bacillati</taxon>
        <taxon>Actinomycetota</taxon>
        <taxon>Actinomycetes</taxon>
        <taxon>Pseudonocardiales</taxon>
        <taxon>Pseudonocardiaceae</taxon>
        <taxon>Saccharothrix</taxon>
    </lineage>
</organism>
<name>A0A3N1HIP0_9PSEU</name>
<evidence type="ECO:0000313" key="4">
    <source>
        <dbReference type="EMBL" id="ROP42368.1"/>
    </source>
</evidence>
<evidence type="ECO:0000313" key="5">
    <source>
        <dbReference type="Proteomes" id="UP000268727"/>
    </source>
</evidence>
<dbReference type="PANTHER" id="PTHR15462">
    <property type="entry name" value="SERINE PROTEASE"/>
    <property type="match status" value="1"/>
</dbReference>
<dbReference type="InterPro" id="IPR009003">
    <property type="entry name" value="Peptidase_S1_PA"/>
</dbReference>
<dbReference type="Proteomes" id="UP000268727">
    <property type="component" value="Unassembled WGS sequence"/>
</dbReference>